<proteinExistence type="inferred from homology"/>
<name>A0A8X8ARV5_BRACI</name>
<dbReference type="GO" id="GO:0012505">
    <property type="term" value="C:endomembrane system"/>
    <property type="evidence" value="ECO:0007669"/>
    <property type="project" value="UniProtKB-SubCell"/>
</dbReference>
<comment type="caution">
    <text evidence="9">The sequence shown here is derived from an EMBL/GenBank/DDBJ whole genome shotgun (WGS) entry which is preliminary data.</text>
</comment>
<keyword evidence="5 7" id="KW-0472">Membrane</keyword>
<keyword evidence="10" id="KW-1185">Reference proteome</keyword>
<dbReference type="PANTHER" id="PTHR31769">
    <property type="entry name" value="OS07G0462200 PROTEIN-RELATED"/>
    <property type="match status" value="1"/>
</dbReference>
<feature type="transmembrane region" description="Helical" evidence="7">
    <location>
        <begin position="89"/>
        <end position="114"/>
    </location>
</feature>
<dbReference type="InterPro" id="IPR009606">
    <property type="entry name" value="DEAL/Modifying_wall_lignin1/2"/>
</dbReference>
<comment type="similarity">
    <text evidence="6">Belongs to the DESIGUAL family.</text>
</comment>
<reference evidence="9 10" key="1">
    <citation type="submission" date="2020-02" db="EMBL/GenBank/DDBJ databases">
        <authorList>
            <person name="Ma Q."/>
            <person name="Huang Y."/>
            <person name="Song X."/>
            <person name="Pei D."/>
        </authorList>
    </citation>
    <scope>NUCLEOTIDE SEQUENCE [LARGE SCALE GENOMIC DNA]</scope>
    <source>
        <strain evidence="9">Sxm20200214</strain>
        <tissue evidence="9">Leaf</tissue>
    </source>
</reference>
<dbReference type="Proteomes" id="UP000886595">
    <property type="component" value="Unassembled WGS sequence"/>
</dbReference>
<feature type="signal peptide" evidence="8">
    <location>
        <begin position="1"/>
        <end position="21"/>
    </location>
</feature>
<accession>A0A8X8ARV5</accession>
<protein>
    <recommendedName>
        <fullName evidence="11">Fiber protein Fb34</fullName>
    </recommendedName>
</protein>
<dbReference type="OrthoDB" id="2015495at2759"/>
<dbReference type="EMBL" id="JAAMPC010000006">
    <property type="protein sequence ID" value="KAG2309833.1"/>
    <property type="molecule type" value="Genomic_DNA"/>
</dbReference>
<evidence type="ECO:0000256" key="6">
    <source>
        <dbReference type="ARBA" id="ARBA00029467"/>
    </source>
</evidence>
<evidence type="ECO:0000313" key="10">
    <source>
        <dbReference type="Proteomes" id="UP000886595"/>
    </source>
</evidence>
<organism evidence="9 10">
    <name type="scientific">Brassica carinata</name>
    <name type="common">Ethiopian mustard</name>
    <name type="synonym">Abyssinian cabbage</name>
    <dbReference type="NCBI Taxonomy" id="52824"/>
    <lineage>
        <taxon>Eukaryota</taxon>
        <taxon>Viridiplantae</taxon>
        <taxon>Streptophyta</taxon>
        <taxon>Embryophyta</taxon>
        <taxon>Tracheophyta</taxon>
        <taxon>Spermatophyta</taxon>
        <taxon>Magnoliopsida</taxon>
        <taxon>eudicotyledons</taxon>
        <taxon>Gunneridae</taxon>
        <taxon>Pentapetalae</taxon>
        <taxon>rosids</taxon>
        <taxon>malvids</taxon>
        <taxon>Brassicales</taxon>
        <taxon>Brassicaceae</taxon>
        <taxon>Brassiceae</taxon>
        <taxon>Brassica</taxon>
    </lineage>
</organism>
<evidence type="ECO:0000256" key="3">
    <source>
        <dbReference type="ARBA" id="ARBA00022729"/>
    </source>
</evidence>
<evidence type="ECO:0000256" key="2">
    <source>
        <dbReference type="ARBA" id="ARBA00022692"/>
    </source>
</evidence>
<evidence type="ECO:0008006" key="11">
    <source>
        <dbReference type="Google" id="ProtNLM"/>
    </source>
</evidence>
<sequence>MASKLVVIIVFILDLIAVGLAIAAEQRRSVGKVVTDNEKTYEYCVYGTDIATSYGAGAFLLLFISQVLIMSASRCFCCGKSLNPGGSRACALLLFLICWVFFLVAEVCLLAASIRNAYHTKYRKMWNIDNPPSCEVIRKGVFAAGAAFTLFTAIVSQFYYVCYSCQRCLPESVLLNNVMLLQQTTFRLQELETMFMWAVSLFSFKFRCDVKKYLMVCLEDDTMRSDCFL</sequence>
<dbReference type="AlphaFoldDB" id="A0A8X8ARV5"/>
<evidence type="ECO:0000256" key="7">
    <source>
        <dbReference type="SAM" id="Phobius"/>
    </source>
</evidence>
<keyword evidence="3 8" id="KW-0732">Signal</keyword>
<evidence type="ECO:0000256" key="8">
    <source>
        <dbReference type="SAM" id="SignalP"/>
    </source>
</evidence>
<evidence type="ECO:0000313" key="9">
    <source>
        <dbReference type="EMBL" id="KAG2309833.1"/>
    </source>
</evidence>
<keyword evidence="2 7" id="KW-0812">Transmembrane</keyword>
<evidence type="ECO:0000256" key="1">
    <source>
        <dbReference type="ARBA" id="ARBA00004127"/>
    </source>
</evidence>
<evidence type="ECO:0000256" key="4">
    <source>
        <dbReference type="ARBA" id="ARBA00022989"/>
    </source>
</evidence>
<gene>
    <name evidence="9" type="ORF">Bca52824_029581</name>
</gene>
<keyword evidence="4 7" id="KW-1133">Transmembrane helix</keyword>
<evidence type="ECO:0000256" key="5">
    <source>
        <dbReference type="ARBA" id="ARBA00023136"/>
    </source>
</evidence>
<feature type="chain" id="PRO_5036502078" description="Fiber protein Fb34" evidence="8">
    <location>
        <begin position="22"/>
        <end position="229"/>
    </location>
</feature>
<dbReference type="Pfam" id="PF06749">
    <property type="entry name" value="DUF1218"/>
    <property type="match status" value="1"/>
</dbReference>
<feature type="transmembrane region" description="Helical" evidence="7">
    <location>
        <begin position="56"/>
        <end position="77"/>
    </location>
</feature>
<feature type="transmembrane region" description="Helical" evidence="7">
    <location>
        <begin position="141"/>
        <end position="162"/>
    </location>
</feature>
<dbReference type="InterPro" id="IPR052222">
    <property type="entry name" value="DESIGUAL"/>
</dbReference>
<comment type="subcellular location">
    <subcellularLocation>
        <location evidence="1">Endomembrane system</location>
        <topology evidence="1">Multi-pass membrane protein</topology>
    </subcellularLocation>
</comment>